<dbReference type="EMBL" id="LR877150">
    <property type="protein sequence ID" value="CAD2216358.1"/>
    <property type="molecule type" value="Genomic_DNA"/>
</dbReference>
<dbReference type="PROSITE" id="PS50018">
    <property type="entry name" value="RAS_GTPASE_ACTIV_2"/>
    <property type="match status" value="1"/>
</dbReference>
<proteinExistence type="predicted"/>
<name>A0A7G2C9B4_9TRYP</name>
<dbReference type="VEuPathDB" id="TriTrypDB:ADEAN_000382000"/>
<sequence>MAEFENGLLSTLSVHSVVQDMASDATILLSIFYSITPSELDGFIDKFASLLLRGSQINALATSEIISELLTLELDRSLWKLRDSRKFMKGEGSIARLIDKIANLSVTAPDSNYVAQLCAVCTPLSTLPCNRSVIFSNRNGEEGDTEDDGFFDDLSRGRTPTGLSFDAEMINPDMLTKFSTSELAGLAAAEQQFLLEVGSPPPNEALDESPPLGPGGHDVGKLMTRSTHSPNRSHLQNLSFLMARSQVLDEKDEIMRDVVDYFCKLETNPSEPCKLSNADLQSGVDSIVGLCTRVIEVSFSLIDDWPEALRRAMWTVMRAISGSGLAHTSIIQDEETLYTIEYTAIATLVVHRIIGPAIRSIPSLVLHQNDCGVTTTSRYEWIASLLEKTAWAENVSSHPTMNQLAKRCGELTDRWVSFFLALTKFHQVPQSLWPMPIQGNSSSYTVLSADQELALSFFEICDRSFITYVHTSMLLRPLSEALHITVWMRFTRYLQRLKLGRVVKCFNVNALSGEVGKPRVAKPMSSADDEDLLNGTVRHTYAPPRTRGSIVSW</sequence>
<accession>A0A7G2C9B4</accession>
<evidence type="ECO:0000313" key="2">
    <source>
        <dbReference type="EMBL" id="CAD2216358.1"/>
    </source>
</evidence>
<dbReference type="InterPro" id="IPR001936">
    <property type="entry name" value="RasGAP_dom"/>
</dbReference>
<dbReference type="AlphaFoldDB" id="A0A7G2C9B4"/>
<organism evidence="2 3">
    <name type="scientific">Angomonas deanei</name>
    <dbReference type="NCBI Taxonomy" id="59799"/>
    <lineage>
        <taxon>Eukaryota</taxon>
        <taxon>Discoba</taxon>
        <taxon>Euglenozoa</taxon>
        <taxon>Kinetoplastea</taxon>
        <taxon>Metakinetoplastina</taxon>
        <taxon>Trypanosomatida</taxon>
        <taxon>Trypanosomatidae</taxon>
        <taxon>Strigomonadinae</taxon>
        <taxon>Angomonas</taxon>
    </lineage>
</organism>
<reference evidence="2 3" key="1">
    <citation type="submission" date="2020-08" db="EMBL/GenBank/DDBJ databases">
        <authorList>
            <person name="Newling K."/>
            <person name="Davey J."/>
            <person name="Forrester S."/>
        </authorList>
    </citation>
    <scope>NUCLEOTIDE SEQUENCE [LARGE SCALE GENOMIC DNA]</scope>
    <source>
        <strain evidence="3">Crithidia deanei Carvalho (ATCC PRA-265)</strain>
    </source>
</reference>
<evidence type="ECO:0000313" key="3">
    <source>
        <dbReference type="Proteomes" id="UP000515908"/>
    </source>
</evidence>
<keyword evidence="3" id="KW-1185">Reference proteome</keyword>
<protein>
    <recommendedName>
        <fullName evidence="1">Ras-GAP domain-containing protein</fullName>
    </recommendedName>
</protein>
<dbReference type="Proteomes" id="UP000515908">
    <property type="component" value="Chromosome 06"/>
</dbReference>
<gene>
    <name evidence="2" type="ORF">ADEAN_000382000</name>
</gene>
<feature type="domain" description="Ras-GAP" evidence="1">
    <location>
        <begin position="246"/>
        <end position="391"/>
    </location>
</feature>
<evidence type="ECO:0000259" key="1">
    <source>
        <dbReference type="PROSITE" id="PS50018"/>
    </source>
</evidence>